<dbReference type="EMBL" id="CP071793">
    <property type="protein sequence ID" value="QTD51852.1"/>
    <property type="molecule type" value="Genomic_DNA"/>
</dbReference>
<dbReference type="AlphaFoldDB" id="A0A8A4TS08"/>
<dbReference type="GO" id="GO:0005524">
    <property type="term" value="F:ATP binding"/>
    <property type="evidence" value="ECO:0007669"/>
    <property type="project" value="InterPro"/>
</dbReference>
<dbReference type="Pfam" id="PF00004">
    <property type="entry name" value="AAA"/>
    <property type="match status" value="1"/>
</dbReference>
<accession>A0A8A4TS08</accession>
<name>A0A8A4TS08_SULCO</name>
<proteinExistence type="predicted"/>
<dbReference type="InterPro" id="IPR027417">
    <property type="entry name" value="P-loop_NTPase"/>
</dbReference>
<dbReference type="KEGG" id="scor:J3U87_05220"/>
<feature type="domain" description="AAA+ ATPase" evidence="1">
    <location>
        <begin position="327"/>
        <end position="460"/>
    </location>
</feature>
<keyword evidence="3" id="KW-1185">Reference proteome</keyword>
<dbReference type="Proteomes" id="UP000663929">
    <property type="component" value="Chromosome"/>
</dbReference>
<dbReference type="InterPro" id="IPR003959">
    <property type="entry name" value="ATPase_AAA_core"/>
</dbReference>
<dbReference type="Gene3D" id="3.40.50.300">
    <property type="entry name" value="P-loop containing nucleotide triphosphate hydrolases"/>
    <property type="match status" value="1"/>
</dbReference>
<dbReference type="RefSeq" id="WP_237381971.1">
    <property type="nucleotide sequence ID" value="NZ_CP071793.1"/>
</dbReference>
<organism evidence="2 3">
    <name type="scientific">Sulfidibacter corallicola</name>
    <dbReference type="NCBI Taxonomy" id="2818388"/>
    <lineage>
        <taxon>Bacteria</taxon>
        <taxon>Pseudomonadati</taxon>
        <taxon>Acidobacteriota</taxon>
        <taxon>Holophagae</taxon>
        <taxon>Acanthopleuribacterales</taxon>
        <taxon>Acanthopleuribacteraceae</taxon>
        <taxon>Sulfidibacter</taxon>
    </lineage>
</organism>
<evidence type="ECO:0000259" key="1">
    <source>
        <dbReference type="SMART" id="SM00382"/>
    </source>
</evidence>
<gene>
    <name evidence="2" type="ORF">J3U87_05220</name>
</gene>
<protein>
    <submittedName>
        <fullName evidence="2">AAA family ATPase</fullName>
    </submittedName>
</protein>
<dbReference type="SMART" id="SM00382">
    <property type="entry name" value="AAA"/>
    <property type="match status" value="1"/>
</dbReference>
<dbReference type="InterPro" id="IPR003593">
    <property type="entry name" value="AAA+_ATPase"/>
</dbReference>
<reference evidence="2" key="1">
    <citation type="submission" date="2021-03" db="EMBL/GenBank/DDBJ databases">
        <title>Acanthopleuribacteraceae sp. M133.</title>
        <authorList>
            <person name="Wang G."/>
        </authorList>
    </citation>
    <scope>NUCLEOTIDE SEQUENCE</scope>
    <source>
        <strain evidence="2">M133</strain>
    </source>
</reference>
<sequence>MPVKNQPKSGRPAFLDRLNEAYGFRRKNLVVLTGDTYGLFWSPARQAFVSLEQLVFAELGSKFNAVRMDIASGLSFPDKRTEAEVFRVCESKDGVFIPSHRIKSLRRMLESSTHNPLQALVLLQGIGEAFQRVRSLEPELRPLCAVLQFSGALFPTGNFDRLSELDRQRLVYFLNWMSGPDFQGSPELVLLVNHTKAEINPKILALPNVAHLEISLPTRAERAHFVDHFVKNHTTPRIAGGRKAFVEDTAGLTLSDLDDLLRVAEATGKRITRDQVVGEVNRIVQTQLGEIVRVKYPTQTRADIIGNHETTRIFGELFQRCEDVETAVPAFIVSGPNGSGKTFQLECFAADSGRVVIELSGIRGSYFGETDRFFELLRWHLLTLGKILILVDEAHTAFGSIHGGSTHQTEKRLAGNVIKMMSDSRFFGKVVWGLMTSRPDLLDPDIKSRAPVQVPIFDPEGEVRQAFLAEMLDRKNIAVPESQWPDLMARTAYYSARDYRNLTTEILAQRRHRPELTPLDVLSGWSASRSITKQRELQSLIAARHCSYPALLPERYRSLGDAEMVQRIEAMRHLH</sequence>
<evidence type="ECO:0000313" key="3">
    <source>
        <dbReference type="Proteomes" id="UP000663929"/>
    </source>
</evidence>
<evidence type="ECO:0000313" key="2">
    <source>
        <dbReference type="EMBL" id="QTD51852.1"/>
    </source>
</evidence>
<dbReference type="SUPFAM" id="SSF52540">
    <property type="entry name" value="P-loop containing nucleoside triphosphate hydrolases"/>
    <property type="match status" value="1"/>
</dbReference>
<dbReference type="GO" id="GO:0016887">
    <property type="term" value="F:ATP hydrolysis activity"/>
    <property type="evidence" value="ECO:0007669"/>
    <property type="project" value="InterPro"/>
</dbReference>